<evidence type="ECO:0000313" key="1">
    <source>
        <dbReference type="EMBL" id="CAI87142.1"/>
    </source>
</evidence>
<evidence type="ECO:0000313" key="2">
    <source>
        <dbReference type="Proteomes" id="UP000006843"/>
    </source>
</evidence>
<sequence>MSHKKVPMTLDAASRIVSNEAKNNGGKIAKNGFAAKAMSAAAKNANKGVK</sequence>
<dbReference type="eggNOG" id="ENOG5033JDU">
    <property type="taxonomic scope" value="Bacteria"/>
</dbReference>
<dbReference type="EMBL" id="CR954246">
    <property type="protein sequence ID" value="CAI87142.1"/>
    <property type="molecule type" value="Genomic_DNA"/>
</dbReference>
<dbReference type="Proteomes" id="UP000006843">
    <property type="component" value="Chromosome I"/>
</dbReference>
<gene>
    <name evidence="1" type="ordered locus">PSHAa2086</name>
</gene>
<dbReference type="KEGG" id="pha:PSHAa2086"/>
<reference evidence="1 2" key="1">
    <citation type="journal article" date="2005" name="Genome Res.">
        <title>Coping with cold: the genome of the versatile marine Antarctica bacterium Pseudoalteromonas haloplanktis TAC125.</title>
        <authorList>
            <person name="Medigue C."/>
            <person name="Krin E."/>
            <person name="Pascal G."/>
            <person name="Barbe V."/>
            <person name="Bernsel A."/>
            <person name="Bertin P."/>
            <person name="Cheung F."/>
            <person name="Cruveiller S."/>
            <person name="Damico S."/>
            <person name="Duilio A."/>
            <person name="Fang G."/>
            <person name="Feller G."/>
            <person name="Mangenot S."/>
            <person name="Marino G."/>
            <person name="Nilsson J."/>
            <person name="Parilli E."/>
            <person name="Rocha E."/>
            <person name="Rouy Z."/>
            <person name="Sekowska A."/>
            <person name="Tutino M.L."/>
            <person name="Vallenet D."/>
            <person name="von Heijne G."/>
            <person name="Danchin A."/>
        </authorList>
    </citation>
    <scope>NUCLEOTIDE SEQUENCE [LARGE SCALE GENOMIC DNA]</scope>
    <source>
        <strain evidence="2">TAC 125</strain>
    </source>
</reference>
<dbReference type="HOGENOM" id="CLU_193137_2_0_6"/>
<accession>Q3IEJ5</accession>
<dbReference type="AlphaFoldDB" id="Q3IEJ5"/>
<name>Q3IEJ5_PSET1</name>
<proteinExistence type="predicted"/>
<protein>
    <submittedName>
        <fullName evidence="1">Uncharacterized protein</fullName>
    </submittedName>
</protein>
<organism evidence="1 2">
    <name type="scientific">Pseudoalteromonas translucida (strain TAC 125)</name>
    <dbReference type="NCBI Taxonomy" id="326442"/>
    <lineage>
        <taxon>Bacteria</taxon>
        <taxon>Pseudomonadati</taxon>
        <taxon>Pseudomonadota</taxon>
        <taxon>Gammaproteobacteria</taxon>
        <taxon>Alteromonadales</taxon>
        <taxon>Pseudoalteromonadaceae</taxon>
        <taxon>Pseudoalteromonas</taxon>
    </lineage>
</organism>
<keyword evidence="2" id="KW-1185">Reference proteome</keyword>